<dbReference type="Pfam" id="PF01301">
    <property type="entry name" value="Glyco_hydro_35"/>
    <property type="match status" value="1"/>
</dbReference>
<accession>A0AAD6U5V9</accession>
<dbReference type="SUPFAM" id="SSF49785">
    <property type="entry name" value="Galactose-binding domain-like"/>
    <property type="match status" value="2"/>
</dbReference>
<evidence type="ECO:0000313" key="12">
    <source>
        <dbReference type="Proteomes" id="UP001222325"/>
    </source>
</evidence>
<dbReference type="InterPro" id="IPR025300">
    <property type="entry name" value="BetaGal_jelly_roll_dom"/>
</dbReference>
<evidence type="ECO:0000256" key="3">
    <source>
        <dbReference type="ARBA" id="ARBA00012756"/>
    </source>
</evidence>
<comment type="catalytic activity">
    <reaction evidence="1">
        <text>Hydrolysis of terminal non-reducing beta-D-galactose residues in beta-D-galactosides.</text>
        <dbReference type="EC" id="3.2.1.23"/>
    </reaction>
</comment>
<dbReference type="InterPro" id="IPR031330">
    <property type="entry name" value="Gly_Hdrlase_35_cat"/>
</dbReference>
<evidence type="ECO:0000256" key="4">
    <source>
        <dbReference type="ARBA" id="ARBA00022729"/>
    </source>
</evidence>
<reference evidence="11" key="1">
    <citation type="submission" date="2023-03" db="EMBL/GenBank/DDBJ databases">
        <title>Massive genome expansion in bonnet fungi (Mycena s.s.) driven by repeated elements and novel gene families across ecological guilds.</title>
        <authorList>
            <consortium name="Lawrence Berkeley National Laboratory"/>
            <person name="Harder C.B."/>
            <person name="Miyauchi S."/>
            <person name="Viragh M."/>
            <person name="Kuo A."/>
            <person name="Thoen E."/>
            <person name="Andreopoulos B."/>
            <person name="Lu D."/>
            <person name="Skrede I."/>
            <person name="Drula E."/>
            <person name="Henrissat B."/>
            <person name="Morin E."/>
            <person name="Kohler A."/>
            <person name="Barry K."/>
            <person name="LaButti K."/>
            <person name="Morin E."/>
            <person name="Salamov A."/>
            <person name="Lipzen A."/>
            <person name="Mereny Z."/>
            <person name="Hegedus B."/>
            <person name="Baldrian P."/>
            <person name="Stursova M."/>
            <person name="Weitz H."/>
            <person name="Taylor A."/>
            <person name="Grigoriev I.V."/>
            <person name="Nagy L.G."/>
            <person name="Martin F."/>
            <person name="Kauserud H."/>
        </authorList>
    </citation>
    <scope>NUCLEOTIDE SEQUENCE</scope>
    <source>
        <strain evidence="11">CBHHK173m</strain>
    </source>
</reference>
<comment type="similarity">
    <text evidence="2 8">Belongs to the glycosyl hydrolase 35 family.</text>
</comment>
<sequence length="1036" mass="111787">MVFLQRNWLWLQGCVLGALALVLVFPHRVSSESSPPGSPILARSSLPNLARTDQVQFDNFSLILQGQRVFLHSGEFHTFRLPVPSLWPDILEKVKAAGLNAVSVYTHMGLINPSRGVVDFDSFRALQPLYDAAKAAGIWIVLRPGACPSMLHRSTLTPYINAETTAGGMAHWATSETAGESRTNDSDWHAAWQPYIQGIIRETAPNQISKGGPVIEKILGLTADIDNEYSQNPASHAEYFAQLEAVYHNSPIDVPLTYNDPGEGRNFINGTGAVDLYGLDSYPQGFDCSHPDAWNGVTTNYHTYHEQANPAQAWYFPEFQGGSFDAWGPTAPGYAMCAQLTGPNFQSVFNKQLWASNAKLISYYMVYGGTSWGAIPFQCVYTSYDYGASIAESRALTPKFDELKLQGIFLRSSPEFYKTNFIADTSSGLTASSNPAAFATFLQNPDTKTAFYVLRQTNSTSTATTDFKLNITTASGNIQVPIVVPSITLGGRESKLVISDYSFGSSKVGYTTAQVFFAGKIGERDILFLYGSSTQAHEVRLALTGTLNKAHQTQSSLITSTPNANQTIVAFQSGFKGLATVWDSETQLVLFADSATATTFFAPVLPAAGTFGNYWSIGSNSTVLVGGPYLVRNASISGSTLTLVGDLNTTASLTVIAPSNVNSVTWNGARVRVAAGVSATGGLVGSLAPRSVVQSVTVPKLTGWKFKDSLPEVDSTFDDSKWIVANHTTTNSPFKPYYGDGRVLYGCDYGFCENIVLWRGHFNSTGTSSVNLSINGGEAFAASVWLNNVFLGTSFGNSTNNRHILEETDDKFTFPAGAVHSGDNVITIVQDNMGLNETGGDPDRSKGPRGVRGFKLDTGTFGDWKVQGKVGGYTGFLDKTRGVFNEGGLFGERQGWHLPGFDTSSWMSRDLAAGLPGPSAGVGFFVTTFNLNIPTGVDAFMSFTFEEPLGQDYRIYMWVNGWMMGKRVANLGPQAKFPVHQGILNFRGVNTVAVALWSLKPTAVSPNLQLVLDGTLDGGVPGVTTNNPSWSAVGRV</sequence>
<dbReference type="SUPFAM" id="SSF51445">
    <property type="entry name" value="(Trans)glycosidases"/>
    <property type="match status" value="1"/>
</dbReference>
<keyword evidence="4 9" id="KW-0732">Signal</keyword>
<evidence type="ECO:0000256" key="1">
    <source>
        <dbReference type="ARBA" id="ARBA00001412"/>
    </source>
</evidence>
<dbReference type="Gene3D" id="2.102.20.10">
    <property type="entry name" value="Beta-galactosidase, domain 2"/>
    <property type="match status" value="1"/>
</dbReference>
<dbReference type="InterPro" id="IPR036833">
    <property type="entry name" value="BetaGal_dom3_sf"/>
</dbReference>
<dbReference type="EMBL" id="JARJCN010000025">
    <property type="protein sequence ID" value="KAJ7088854.1"/>
    <property type="molecule type" value="Genomic_DNA"/>
</dbReference>
<keyword evidence="6" id="KW-0325">Glycoprotein</keyword>
<dbReference type="Gene3D" id="2.60.390.10">
    <property type="entry name" value="Beta-galactosidase, domain 3"/>
    <property type="match status" value="1"/>
</dbReference>
<evidence type="ECO:0000256" key="8">
    <source>
        <dbReference type="RuleBase" id="RU003679"/>
    </source>
</evidence>
<dbReference type="EC" id="3.2.1.23" evidence="3"/>
<dbReference type="GO" id="GO:0005975">
    <property type="term" value="P:carbohydrate metabolic process"/>
    <property type="evidence" value="ECO:0007669"/>
    <property type="project" value="InterPro"/>
</dbReference>
<keyword evidence="5 11" id="KW-0378">Hydrolase</keyword>
<evidence type="ECO:0000256" key="7">
    <source>
        <dbReference type="ARBA" id="ARBA00023295"/>
    </source>
</evidence>
<dbReference type="Gene3D" id="2.60.120.260">
    <property type="entry name" value="Galactose-binding domain-like"/>
    <property type="match status" value="2"/>
</dbReference>
<dbReference type="Proteomes" id="UP001222325">
    <property type="component" value="Unassembled WGS sequence"/>
</dbReference>
<dbReference type="InterPro" id="IPR018954">
    <property type="entry name" value="Betagal_dom2"/>
</dbReference>
<keyword evidence="12" id="KW-1185">Reference proteome</keyword>
<dbReference type="Pfam" id="PF10435">
    <property type="entry name" value="BetaGal_dom2"/>
    <property type="match status" value="1"/>
</dbReference>
<feature type="chain" id="PRO_5042196682" description="beta-galactosidase" evidence="9">
    <location>
        <begin position="32"/>
        <end position="1036"/>
    </location>
</feature>
<dbReference type="SUPFAM" id="SSF51011">
    <property type="entry name" value="Glycosyl hydrolase domain"/>
    <property type="match status" value="1"/>
</dbReference>
<dbReference type="Gene3D" id="3.20.20.80">
    <property type="entry name" value="Glycosidases"/>
    <property type="match status" value="1"/>
</dbReference>
<dbReference type="InterPro" id="IPR001944">
    <property type="entry name" value="Glycoside_Hdrlase_35"/>
</dbReference>
<dbReference type="InterPro" id="IPR025972">
    <property type="entry name" value="BetaGal_dom3"/>
</dbReference>
<evidence type="ECO:0000256" key="2">
    <source>
        <dbReference type="ARBA" id="ARBA00009809"/>
    </source>
</evidence>
<dbReference type="GO" id="GO:0004565">
    <property type="term" value="F:beta-galactosidase activity"/>
    <property type="evidence" value="ECO:0007669"/>
    <property type="project" value="UniProtKB-EC"/>
</dbReference>
<dbReference type="Pfam" id="PF13363">
    <property type="entry name" value="BetaGal_dom3"/>
    <property type="match status" value="1"/>
</dbReference>
<dbReference type="SMART" id="SM01029">
    <property type="entry name" value="BetaGal_dom2"/>
    <property type="match status" value="1"/>
</dbReference>
<evidence type="ECO:0000256" key="9">
    <source>
        <dbReference type="SAM" id="SignalP"/>
    </source>
</evidence>
<comment type="caution">
    <text evidence="11">The sequence shown here is derived from an EMBL/GenBank/DDBJ whole genome shotgun (WGS) entry which is preliminary data.</text>
</comment>
<dbReference type="Pfam" id="PF13364">
    <property type="entry name" value="BetaGal_ABD2"/>
    <property type="match status" value="2"/>
</dbReference>
<dbReference type="SUPFAM" id="SSF117100">
    <property type="entry name" value="Beta-galactosidase LacA, domain 3"/>
    <property type="match status" value="1"/>
</dbReference>
<feature type="domain" description="Beta-galactosidase" evidence="10">
    <location>
        <begin position="419"/>
        <end position="600"/>
    </location>
</feature>
<dbReference type="InterPro" id="IPR008979">
    <property type="entry name" value="Galactose-bd-like_sf"/>
</dbReference>
<gene>
    <name evidence="11" type="ORF">B0H15DRAFT_780348</name>
</gene>
<name>A0AAD6U5V9_9AGAR</name>
<evidence type="ECO:0000313" key="11">
    <source>
        <dbReference type="EMBL" id="KAJ7088854.1"/>
    </source>
</evidence>
<feature type="signal peptide" evidence="9">
    <location>
        <begin position="1"/>
        <end position="31"/>
    </location>
</feature>
<dbReference type="AlphaFoldDB" id="A0AAD6U5V9"/>
<keyword evidence="7" id="KW-0326">Glycosidase</keyword>
<dbReference type="InterPro" id="IPR017853">
    <property type="entry name" value="GH"/>
</dbReference>
<dbReference type="PANTHER" id="PTHR23421">
    <property type="entry name" value="BETA-GALACTOSIDASE RELATED"/>
    <property type="match status" value="1"/>
</dbReference>
<protein>
    <recommendedName>
        <fullName evidence="3">beta-galactosidase</fullName>
        <ecNumber evidence="3">3.2.1.23</ecNumber>
    </recommendedName>
</protein>
<evidence type="ECO:0000259" key="10">
    <source>
        <dbReference type="SMART" id="SM01029"/>
    </source>
</evidence>
<dbReference type="InterPro" id="IPR037110">
    <property type="entry name" value="Betagal_dom2_sf"/>
</dbReference>
<proteinExistence type="inferred from homology"/>
<organism evidence="11 12">
    <name type="scientific">Mycena belliarum</name>
    <dbReference type="NCBI Taxonomy" id="1033014"/>
    <lineage>
        <taxon>Eukaryota</taxon>
        <taxon>Fungi</taxon>
        <taxon>Dikarya</taxon>
        <taxon>Basidiomycota</taxon>
        <taxon>Agaricomycotina</taxon>
        <taxon>Agaricomycetes</taxon>
        <taxon>Agaricomycetidae</taxon>
        <taxon>Agaricales</taxon>
        <taxon>Marasmiineae</taxon>
        <taxon>Mycenaceae</taxon>
        <taxon>Mycena</taxon>
    </lineage>
</organism>
<dbReference type="PRINTS" id="PR00742">
    <property type="entry name" value="GLHYDRLASE35"/>
</dbReference>
<evidence type="ECO:0000256" key="6">
    <source>
        <dbReference type="ARBA" id="ARBA00023180"/>
    </source>
</evidence>
<evidence type="ECO:0000256" key="5">
    <source>
        <dbReference type="ARBA" id="ARBA00022801"/>
    </source>
</evidence>